<name>A0A5N6KXB2_9ROSI</name>
<proteinExistence type="predicted"/>
<keyword evidence="2" id="KW-1185">Reference proteome</keyword>
<sequence length="142" mass="15960">MSHFNGVRVFGTGAGNMKDPPAAAELLRWIRRAQHTIEGWLARYGTQSLHEKGSGDVVSVAEIVLFNFFEFLDECYLVDMAKGSGKTVSDPYGNSVVEAWPRIEAFVEKFKSRECVKKDLSNGEMPSDGNLAVMRTWWEKPE</sequence>
<dbReference type="AlphaFoldDB" id="A0A5N6KXB2"/>
<reference evidence="1 2" key="1">
    <citation type="submission" date="2019-06" db="EMBL/GenBank/DDBJ databases">
        <title>A chromosomal-level reference genome of Carpinus fangiana (Coryloideae, Betulaceae).</title>
        <authorList>
            <person name="Yang X."/>
            <person name="Wang Z."/>
            <person name="Zhang L."/>
            <person name="Hao G."/>
            <person name="Liu J."/>
            <person name="Yang Y."/>
        </authorList>
    </citation>
    <scope>NUCLEOTIDE SEQUENCE [LARGE SCALE GENOMIC DNA]</scope>
    <source>
        <strain evidence="1">Cfa_2016G</strain>
        <tissue evidence="1">Leaf</tissue>
    </source>
</reference>
<dbReference type="OrthoDB" id="3587182at2759"/>
<dbReference type="SUPFAM" id="SSF47616">
    <property type="entry name" value="GST C-terminal domain-like"/>
    <property type="match status" value="1"/>
</dbReference>
<organism evidence="1 2">
    <name type="scientific">Carpinus fangiana</name>
    <dbReference type="NCBI Taxonomy" id="176857"/>
    <lineage>
        <taxon>Eukaryota</taxon>
        <taxon>Viridiplantae</taxon>
        <taxon>Streptophyta</taxon>
        <taxon>Embryophyta</taxon>
        <taxon>Tracheophyta</taxon>
        <taxon>Spermatophyta</taxon>
        <taxon>Magnoliopsida</taxon>
        <taxon>eudicotyledons</taxon>
        <taxon>Gunneridae</taxon>
        <taxon>Pentapetalae</taxon>
        <taxon>rosids</taxon>
        <taxon>fabids</taxon>
        <taxon>Fagales</taxon>
        <taxon>Betulaceae</taxon>
        <taxon>Carpinus</taxon>
    </lineage>
</organism>
<dbReference type="EMBL" id="VIBQ01000016">
    <property type="protein sequence ID" value="KAB8356600.1"/>
    <property type="molecule type" value="Genomic_DNA"/>
</dbReference>
<comment type="caution">
    <text evidence="1">The sequence shown here is derived from an EMBL/GenBank/DDBJ whole genome shotgun (WGS) entry which is preliminary data.</text>
</comment>
<protein>
    <submittedName>
        <fullName evidence="1">Uncharacterized protein</fullName>
    </submittedName>
</protein>
<accession>A0A5N6KXB2</accession>
<evidence type="ECO:0000313" key="2">
    <source>
        <dbReference type="Proteomes" id="UP000327013"/>
    </source>
</evidence>
<gene>
    <name evidence="1" type="ORF">FH972_024182</name>
</gene>
<dbReference type="Proteomes" id="UP000327013">
    <property type="component" value="Unassembled WGS sequence"/>
</dbReference>
<evidence type="ECO:0000313" key="1">
    <source>
        <dbReference type="EMBL" id="KAB8356600.1"/>
    </source>
</evidence>
<dbReference type="InterPro" id="IPR036282">
    <property type="entry name" value="Glutathione-S-Trfase_C_sf"/>
</dbReference>